<dbReference type="FunFam" id="1.10.10.10:FF:000334">
    <property type="entry name" value="Heat shock factor protein 2"/>
    <property type="match status" value="1"/>
</dbReference>
<evidence type="ECO:0000256" key="1">
    <source>
        <dbReference type="ARBA" id="ARBA00023125"/>
    </source>
</evidence>
<dbReference type="SMART" id="SM00415">
    <property type="entry name" value="HSF"/>
    <property type="match status" value="1"/>
</dbReference>
<dbReference type="PANTHER" id="PTHR10015">
    <property type="entry name" value="HEAT SHOCK TRANSCRIPTION FACTOR"/>
    <property type="match status" value="1"/>
</dbReference>
<reference evidence="4" key="1">
    <citation type="submission" date="2021-01" db="EMBL/GenBank/DDBJ databases">
        <authorList>
            <consortium name="Genoscope - CEA"/>
            <person name="William W."/>
        </authorList>
    </citation>
    <scope>NUCLEOTIDE SEQUENCE</scope>
</reference>
<dbReference type="InterPro" id="IPR000232">
    <property type="entry name" value="HSF_DNA-bd"/>
</dbReference>
<sequence length="336" mass="40062">MDNLKENLILQSQFTIPSFLTKIYDILENSNYQDIIQWYQDGTAFIIKKPYEFAKKVLPQYFKHNNYTSFVRQLNIYDFHKIKNELGKHVFQHNFFQKDKKYLLCEIKRKSTEQQEQSEENNQNQSNNNSIQLSMSKLKHDYQQFHNEILRVKAQQNVFQHTITKFITQNDYLMNQNSLLWQEIQKIRNIDDKKLETISYLLATLIITINENSESSLLPSQNSSYYQSSSSDISISQQNYQSNYLDQSISQQQQLNQRFIQQTGLRQSQLLFSSKQDISLFDKGLNKKSQNQFKALELDAYSNGVVFYQKLMELQQQQQLKEMQEGQHHLLIKQRK</sequence>
<comment type="similarity">
    <text evidence="2">Belongs to the HSF family.</text>
</comment>
<evidence type="ECO:0000259" key="3">
    <source>
        <dbReference type="PROSITE" id="PS00434"/>
    </source>
</evidence>
<keyword evidence="1" id="KW-0238">DNA-binding</keyword>
<evidence type="ECO:0000313" key="5">
    <source>
        <dbReference type="Proteomes" id="UP000689195"/>
    </source>
</evidence>
<feature type="domain" description="HSF-type DNA-binding" evidence="3">
    <location>
        <begin position="58"/>
        <end position="82"/>
    </location>
</feature>
<dbReference type="Pfam" id="PF00447">
    <property type="entry name" value="HSF_DNA-bind"/>
    <property type="match status" value="1"/>
</dbReference>
<proteinExistence type="inferred from homology"/>
<dbReference type="PANTHER" id="PTHR10015:SF206">
    <property type="entry name" value="HSF-TYPE DNA-BINDING DOMAIN-CONTAINING PROTEIN"/>
    <property type="match status" value="1"/>
</dbReference>
<dbReference type="Proteomes" id="UP000689195">
    <property type="component" value="Unassembled WGS sequence"/>
</dbReference>
<gene>
    <name evidence="4" type="ORF">PPENT_87.1.T0790079</name>
</gene>
<accession>A0A8S1WA43</accession>
<keyword evidence="5" id="KW-1185">Reference proteome</keyword>
<protein>
    <recommendedName>
        <fullName evidence="3">HSF-type DNA-binding domain-containing protein</fullName>
    </recommendedName>
</protein>
<comment type="caution">
    <text evidence="4">The sequence shown here is derived from an EMBL/GenBank/DDBJ whole genome shotgun (WGS) entry which is preliminary data.</text>
</comment>
<dbReference type="OrthoDB" id="60033at2759"/>
<dbReference type="PROSITE" id="PS00434">
    <property type="entry name" value="HSF_DOMAIN"/>
    <property type="match status" value="1"/>
</dbReference>
<dbReference type="AlphaFoldDB" id="A0A8S1WA43"/>
<evidence type="ECO:0000313" key="4">
    <source>
        <dbReference type="EMBL" id="CAD8182696.1"/>
    </source>
</evidence>
<dbReference type="GO" id="GO:0003700">
    <property type="term" value="F:DNA-binding transcription factor activity"/>
    <property type="evidence" value="ECO:0007669"/>
    <property type="project" value="InterPro"/>
</dbReference>
<evidence type="ECO:0000256" key="2">
    <source>
        <dbReference type="RuleBase" id="RU004020"/>
    </source>
</evidence>
<name>A0A8S1WA43_9CILI</name>
<organism evidence="4 5">
    <name type="scientific">Paramecium pentaurelia</name>
    <dbReference type="NCBI Taxonomy" id="43138"/>
    <lineage>
        <taxon>Eukaryota</taxon>
        <taxon>Sar</taxon>
        <taxon>Alveolata</taxon>
        <taxon>Ciliophora</taxon>
        <taxon>Intramacronucleata</taxon>
        <taxon>Oligohymenophorea</taxon>
        <taxon>Peniculida</taxon>
        <taxon>Parameciidae</taxon>
        <taxon>Paramecium</taxon>
    </lineage>
</organism>
<dbReference type="EMBL" id="CAJJDO010000079">
    <property type="protein sequence ID" value="CAD8182696.1"/>
    <property type="molecule type" value="Genomic_DNA"/>
</dbReference>
<dbReference type="GO" id="GO:0043565">
    <property type="term" value="F:sequence-specific DNA binding"/>
    <property type="evidence" value="ECO:0007669"/>
    <property type="project" value="InterPro"/>
</dbReference>